<evidence type="ECO:0000259" key="22">
    <source>
        <dbReference type="Pfam" id="PF02896"/>
    </source>
</evidence>
<evidence type="ECO:0000256" key="13">
    <source>
        <dbReference type="ARBA" id="ARBA00022723"/>
    </source>
</evidence>
<dbReference type="SUPFAM" id="SSF52009">
    <property type="entry name" value="Phosphohistidine domain"/>
    <property type="match status" value="1"/>
</dbReference>
<evidence type="ECO:0000256" key="16">
    <source>
        <dbReference type="ARBA" id="ARBA00033235"/>
    </source>
</evidence>
<dbReference type="InterPro" id="IPR015813">
    <property type="entry name" value="Pyrv/PenolPyrv_kinase-like_dom"/>
</dbReference>
<dbReference type="InterPro" id="IPR000121">
    <property type="entry name" value="PEP_util_C"/>
</dbReference>
<dbReference type="STRING" id="471856.Jden_0937"/>
<evidence type="ECO:0000259" key="23">
    <source>
        <dbReference type="Pfam" id="PF05524"/>
    </source>
</evidence>
<keyword evidence="10 17" id="KW-0762">Sugar transport</keyword>
<reference evidence="24 25" key="1">
    <citation type="journal article" date="2009" name="Stand. Genomic Sci.">
        <title>Complete genome sequence of Jonesia denitrificans type strain (Prevot 55134).</title>
        <authorList>
            <person name="Pukall R."/>
            <person name="Gehrich-Schroter G."/>
            <person name="Lapidus A."/>
            <person name="Nolan M."/>
            <person name="Glavina Del Rio T."/>
            <person name="Lucas S."/>
            <person name="Chen F."/>
            <person name="Tice H."/>
            <person name="Pitluck S."/>
            <person name="Cheng J.F."/>
            <person name="Copeland A."/>
            <person name="Saunders E."/>
            <person name="Brettin T."/>
            <person name="Detter J.C."/>
            <person name="Bruce D."/>
            <person name="Goodwin L."/>
            <person name="Pati A."/>
            <person name="Ivanova N."/>
            <person name="Mavromatis K."/>
            <person name="Ovchinnikova G."/>
            <person name="Chen A."/>
            <person name="Palaniappan K."/>
            <person name="Land M."/>
            <person name="Hauser L."/>
            <person name="Chang Y.J."/>
            <person name="Jeffries C.D."/>
            <person name="Chain P."/>
            <person name="Goker M."/>
            <person name="Bristow J."/>
            <person name="Eisen J.A."/>
            <person name="Markowitz V."/>
            <person name="Hugenholtz P."/>
            <person name="Kyrpides N.C."/>
            <person name="Klenk H.P."/>
            <person name="Han C."/>
        </authorList>
    </citation>
    <scope>NUCLEOTIDE SEQUENCE [LARGE SCALE GENOMIC DNA]</scope>
    <source>
        <strain evidence="25">ATCC 14870 / DSM 20603 / BCRC 15368 / CIP 55.134 / JCM 11481 / NBRC 15587 / NCTC 10816 / Prevot 55134</strain>
    </source>
</reference>
<dbReference type="InterPro" id="IPR036618">
    <property type="entry name" value="PtsI_HPr-bd_sf"/>
</dbReference>
<dbReference type="InterPro" id="IPR006318">
    <property type="entry name" value="PTS_EI-like"/>
</dbReference>
<evidence type="ECO:0000256" key="8">
    <source>
        <dbReference type="ARBA" id="ARBA00022448"/>
    </source>
</evidence>
<dbReference type="EMBL" id="CP001706">
    <property type="protein sequence ID" value="ACV08593.1"/>
    <property type="molecule type" value="Genomic_DNA"/>
</dbReference>
<evidence type="ECO:0000256" key="17">
    <source>
        <dbReference type="PIRNR" id="PIRNR000732"/>
    </source>
</evidence>
<dbReference type="SUPFAM" id="SSF51621">
    <property type="entry name" value="Phosphoenolpyruvate/pyruvate domain"/>
    <property type="match status" value="1"/>
</dbReference>
<feature type="domain" description="Phosphotransferase system enzyme I N-terminal" evidence="23">
    <location>
        <begin position="11"/>
        <end position="131"/>
    </location>
</feature>
<keyword evidence="25" id="KW-1185">Reference proteome</keyword>
<evidence type="ECO:0000259" key="21">
    <source>
        <dbReference type="Pfam" id="PF00391"/>
    </source>
</evidence>
<evidence type="ECO:0000256" key="5">
    <source>
        <dbReference type="ARBA" id="ARBA00007837"/>
    </source>
</evidence>
<evidence type="ECO:0000256" key="20">
    <source>
        <dbReference type="PIRSR" id="PIRSR000732-3"/>
    </source>
</evidence>
<dbReference type="PANTHER" id="PTHR46244:SF3">
    <property type="entry name" value="PHOSPHOENOLPYRUVATE-PROTEIN PHOSPHOTRANSFERASE"/>
    <property type="match status" value="1"/>
</dbReference>
<organism evidence="24 25">
    <name type="scientific">Jonesia denitrificans (strain ATCC 14870 / DSM 20603 / BCRC 15368 / CIP 55.134 / JCM 11481 / NBRC 15587 / NCTC 10816 / Prevot 55134)</name>
    <name type="common">Listeria denitrificans</name>
    <dbReference type="NCBI Taxonomy" id="471856"/>
    <lineage>
        <taxon>Bacteria</taxon>
        <taxon>Bacillati</taxon>
        <taxon>Actinomycetota</taxon>
        <taxon>Actinomycetes</taxon>
        <taxon>Micrococcales</taxon>
        <taxon>Jonesiaceae</taxon>
        <taxon>Jonesia</taxon>
    </lineage>
</organism>
<evidence type="ECO:0000256" key="12">
    <source>
        <dbReference type="ARBA" id="ARBA00022683"/>
    </source>
</evidence>
<dbReference type="EC" id="2.7.3.9" evidence="6 17"/>
<dbReference type="KEGG" id="jde:Jden_0937"/>
<dbReference type="Proteomes" id="UP000000628">
    <property type="component" value="Chromosome"/>
</dbReference>
<comment type="cofactor">
    <cofactor evidence="2 17 20">
        <name>Mg(2+)</name>
        <dbReference type="ChEBI" id="CHEBI:18420"/>
    </cofactor>
</comment>
<dbReference type="InterPro" id="IPR008731">
    <property type="entry name" value="PTS_EIN"/>
</dbReference>
<evidence type="ECO:0000313" key="25">
    <source>
        <dbReference type="Proteomes" id="UP000000628"/>
    </source>
</evidence>
<keyword evidence="24" id="KW-0670">Pyruvate</keyword>
<protein>
    <recommendedName>
        <fullName evidence="7 17">Phosphoenolpyruvate-protein phosphotransferase</fullName>
        <ecNumber evidence="6 17">2.7.3.9</ecNumber>
    </recommendedName>
    <alternativeName>
        <fullName evidence="16 17">Phosphotransferase system, enzyme I</fullName>
    </alternativeName>
</protein>
<dbReference type="GO" id="GO:0016301">
    <property type="term" value="F:kinase activity"/>
    <property type="evidence" value="ECO:0007669"/>
    <property type="project" value="UniProtKB-KW"/>
</dbReference>
<dbReference type="OrthoDB" id="9765468at2"/>
<dbReference type="Gene3D" id="3.50.30.10">
    <property type="entry name" value="Phosphohistidine domain"/>
    <property type="match status" value="1"/>
</dbReference>
<dbReference type="InterPro" id="IPR024692">
    <property type="entry name" value="PTS_EI"/>
</dbReference>
<dbReference type="InterPro" id="IPR036637">
    <property type="entry name" value="Phosphohistidine_dom_sf"/>
</dbReference>
<dbReference type="eggNOG" id="COG1080">
    <property type="taxonomic scope" value="Bacteria"/>
</dbReference>
<feature type="domain" description="PEP-utilising enzyme C-terminal" evidence="22">
    <location>
        <begin position="258"/>
        <end position="524"/>
    </location>
</feature>
<keyword evidence="12 17" id="KW-0598">Phosphotransferase system</keyword>
<dbReference type="GO" id="GO:0009401">
    <property type="term" value="P:phosphoenolpyruvate-dependent sugar phosphotransferase system"/>
    <property type="evidence" value="ECO:0007669"/>
    <property type="project" value="UniProtKB-KW"/>
</dbReference>
<keyword evidence="11 17" id="KW-0808">Transferase</keyword>
<comment type="catalytic activity">
    <reaction evidence="1 17">
        <text>L-histidyl-[protein] + phosphoenolpyruvate = N(pros)-phospho-L-histidyl-[protein] + pyruvate</text>
        <dbReference type="Rhea" id="RHEA:23880"/>
        <dbReference type="Rhea" id="RHEA-COMP:9745"/>
        <dbReference type="Rhea" id="RHEA-COMP:9746"/>
        <dbReference type="ChEBI" id="CHEBI:15361"/>
        <dbReference type="ChEBI" id="CHEBI:29979"/>
        <dbReference type="ChEBI" id="CHEBI:58702"/>
        <dbReference type="ChEBI" id="CHEBI:64837"/>
        <dbReference type="EC" id="2.7.3.9"/>
    </reaction>
</comment>
<feature type="binding site" evidence="20">
    <location>
        <position position="442"/>
    </location>
    <ligand>
        <name>Mg(2+)</name>
        <dbReference type="ChEBI" id="CHEBI:18420"/>
    </ligand>
</feature>
<evidence type="ECO:0000256" key="10">
    <source>
        <dbReference type="ARBA" id="ARBA00022597"/>
    </source>
</evidence>
<dbReference type="InterPro" id="IPR040442">
    <property type="entry name" value="Pyrv_kinase-like_dom_sf"/>
</dbReference>
<dbReference type="InterPro" id="IPR008279">
    <property type="entry name" value="PEP-util_enz_mobile_dom"/>
</dbReference>
<comment type="function">
    <text evidence="3 17">General (non sugar-specific) component of the phosphoenolpyruvate-dependent sugar phosphotransferase system (sugar PTS). This major carbohydrate active-transport system catalyzes the phosphorylation of incoming sugar substrates concomitantly with their translocation across the cell membrane. Enzyme I transfers the phosphoryl group from phosphoenolpyruvate (PEP) to the phosphoryl carrier protein (HPr).</text>
</comment>
<evidence type="ECO:0000256" key="1">
    <source>
        <dbReference type="ARBA" id="ARBA00000683"/>
    </source>
</evidence>
<dbReference type="InterPro" id="IPR050499">
    <property type="entry name" value="PEP-utilizing_PTS_enzyme"/>
</dbReference>
<evidence type="ECO:0000256" key="3">
    <source>
        <dbReference type="ARBA" id="ARBA00002728"/>
    </source>
</evidence>
<sequence>MAEEVSATVAGIGVCSGVVHGRVYHLTGPVIEPAPGVRLSPHDDHDAQAARIAQAAQDVHGELEDAARRSQVSSTRDMLEATALLAVDPTLLDSARERVLHDHLQPERAVWEAAGKVCEQFRELGGYFAERTSDIADVRDRIIAKLTGRLAPGLPLVDTPYVLVAPDIPPSVAATLDEDMVLAIVTDGAGPTSHAAIIANAKGIPAVVAAHGATDALPPGAWVLVNGSAGTVVLDPAPHLLTQAKGQTESRRVFHGGGATKDGHTVELLANIGDPAGAREAVAAGAKGVGLFRTEFCFLDRRTPPSLEEQVDHYSLVFTAFAGCKVVIRTLDSGADKPLPFMTFGSEENPALGVRGFRSVREAPELLDTQLQAIATAAQSCSADVWVMAPMIATVDETQEFIDACHRHGLSQAGIMMETPSSALMAEHLMAIAEFASIGTNDLTQYALAADRMLGSLAELNDPWQPAVLRLVDTAVKGARAQGRPVGVCGEAAAQPALALVLVGLGVTSLSMSARSLADVSSALGAVDMARCEQVARAALAASSAAEARARVRELVPELTGLAL</sequence>
<keyword evidence="13 17" id="KW-0479">Metal-binding</keyword>
<keyword evidence="9 17" id="KW-0963">Cytoplasm</keyword>
<keyword evidence="8 17" id="KW-0813">Transport</keyword>
<evidence type="ECO:0000256" key="19">
    <source>
        <dbReference type="PIRSR" id="PIRSR000732-2"/>
    </source>
</evidence>
<dbReference type="GO" id="GO:0008965">
    <property type="term" value="F:phosphoenolpyruvate-protein phosphotransferase activity"/>
    <property type="evidence" value="ECO:0007669"/>
    <property type="project" value="UniProtKB-EC"/>
</dbReference>
<evidence type="ECO:0000256" key="7">
    <source>
        <dbReference type="ARBA" id="ARBA00016544"/>
    </source>
</evidence>
<evidence type="ECO:0000256" key="11">
    <source>
        <dbReference type="ARBA" id="ARBA00022679"/>
    </source>
</evidence>
<dbReference type="PANTHER" id="PTHR46244">
    <property type="entry name" value="PHOSPHOENOLPYRUVATE-PROTEIN PHOSPHOTRANSFERASE"/>
    <property type="match status" value="1"/>
</dbReference>
<dbReference type="GO" id="GO:0046872">
    <property type="term" value="F:metal ion binding"/>
    <property type="evidence" value="ECO:0007669"/>
    <property type="project" value="UniProtKB-KW"/>
</dbReference>
<feature type="binding site" evidence="20">
    <location>
        <position position="418"/>
    </location>
    <ligand>
        <name>Mg(2+)</name>
        <dbReference type="ChEBI" id="CHEBI:18420"/>
    </ligand>
</feature>
<gene>
    <name evidence="24" type="ordered locus">Jden_0937</name>
</gene>
<feature type="binding site" evidence="19">
    <location>
        <position position="293"/>
    </location>
    <ligand>
        <name>phosphoenolpyruvate</name>
        <dbReference type="ChEBI" id="CHEBI:58702"/>
    </ligand>
</feature>
<evidence type="ECO:0000313" key="24">
    <source>
        <dbReference type="EMBL" id="ACV08593.1"/>
    </source>
</evidence>
<keyword evidence="14 17" id="KW-0418">Kinase</keyword>
<dbReference type="Gene3D" id="3.20.20.60">
    <property type="entry name" value="Phosphoenolpyruvate-binding domains"/>
    <property type="match status" value="1"/>
</dbReference>
<proteinExistence type="inferred from homology"/>
<evidence type="ECO:0000256" key="9">
    <source>
        <dbReference type="ARBA" id="ARBA00022490"/>
    </source>
</evidence>
<accession>C7R2X1</accession>
<feature type="binding site" evidence="19">
    <location>
        <position position="329"/>
    </location>
    <ligand>
        <name>phosphoenolpyruvate</name>
        <dbReference type="ChEBI" id="CHEBI:58702"/>
    </ligand>
</feature>
<comment type="similarity">
    <text evidence="5 17">Belongs to the PEP-utilizing enzyme family.</text>
</comment>
<dbReference type="Pfam" id="PF02896">
    <property type="entry name" value="PEP-utilizers_C"/>
    <property type="match status" value="1"/>
</dbReference>
<feature type="active site" description="Tele-phosphohistidine intermediate" evidence="18">
    <location>
        <position position="194"/>
    </location>
</feature>
<evidence type="ECO:0000256" key="15">
    <source>
        <dbReference type="ARBA" id="ARBA00022842"/>
    </source>
</evidence>
<dbReference type="GO" id="GO:0005737">
    <property type="term" value="C:cytoplasm"/>
    <property type="evidence" value="ECO:0007669"/>
    <property type="project" value="UniProtKB-SubCell"/>
</dbReference>
<evidence type="ECO:0000256" key="4">
    <source>
        <dbReference type="ARBA" id="ARBA00004496"/>
    </source>
</evidence>
<feature type="active site" description="Proton donor" evidence="18">
    <location>
        <position position="489"/>
    </location>
</feature>
<evidence type="ECO:0000256" key="2">
    <source>
        <dbReference type="ARBA" id="ARBA00001946"/>
    </source>
</evidence>
<dbReference type="AlphaFoldDB" id="C7R2X1"/>
<dbReference type="Gene3D" id="1.10.274.10">
    <property type="entry name" value="PtsI, HPr-binding domain"/>
    <property type="match status" value="1"/>
</dbReference>
<dbReference type="Pfam" id="PF00391">
    <property type="entry name" value="PEP-utilizers"/>
    <property type="match status" value="1"/>
</dbReference>
<evidence type="ECO:0000256" key="6">
    <source>
        <dbReference type="ARBA" id="ARBA00012232"/>
    </source>
</evidence>
<feature type="binding site" evidence="19">
    <location>
        <position position="452"/>
    </location>
    <ligand>
        <name>phosphoenolpyruvate</name>
        <dbReference type="ChEBI" id="CHEBI:58702"/>
    </ligand>
</feature>
<name>C7R2X1_JONDD</name>
<keyword evidence="15 17" id="KW-0460">Magnesium</keyword>
<evidence type="ECO:0000256" key="14">
    <source>
        <dbReference type="ARBA" id="ARBA00022777"/>
    </source>
</evidence>
<evidence type="ECO:0000256" key="18">
    <source>
        <dbReference type="PIRSR" id="PIRSR000732-1"/>
    </source>
</evidence>
<comment type="subcellular location">
    <subcellularLocation>
        <location evidence="4 17">Cytoplasm</location>
    </subcellularLocation>
</comment>
<dbReference type="HOGENOM" id="CLU_007308_7_0_11"/>
<feature type="domain" description="PEP-utilising enzyme mobile" evidence="21">
    <location>
        <begin position="159"/>
        <end position="230"/>
    </location>
</feature>
<dbReference type="SUPFAM" id="SSF47831">
    <property type="entry name" value="Enzyme I of the PEP:sugar phosphotransferase system HPr-binding (sub)domain"/>
    <property type="match status" value="1"/>
</dbReference>
<dbReference type="RefSeq" id="WP_015771221.1">
    <property type="nucleotide sequence ID" value="NC_013174.1"/>
</dbReference>
<dbReference type="Pfam" id="PF05524">
    <property type="entry name" value="PEP-utilisers_N"/>
    <property type="match status" value="1"/>
</dbReference>
<dbReference type="PRINTS" id="PR01736">
    <property type="entry name" value="PHPHTRNFRASE"/>
</dbReference>
<dbReference type="PIRSF" id="PIRSF000732">
    <property type="entry name" value="PTS_enzyme_I"/>
    <property type="match status" value="1"/>
</dbReference>
<dbReference type="NCBIfam" id="TIGR01417">
    <property type="entry name" value="PTS_I_fam"/>
    <property type="match status" value="1"/>
</dbReference>
<feature type="binding site" evidence="19">
    <location>
        <begin position="441"/>
        <end position="442"/>
    </location>
    <ligand>
        <name>phosphoenolpyruvate</name>
        <dbReference type="ChEBI" id="CHEBI:58702"/>
    </ligand>
</feature>